<dbReference type="Gene3D" id="3.20.20.140">
    <property type="entry name" value="Metal-dependent hydrolases"/>
    <property type="match status" value="1"/>
</dbReference>
<evidence type="ECO:0000313" key="6">
    <source>
        <dbReference type="EMBL" id="MBK9981863.1"/>
    </source>
</evidence>
<evidence type="ECO:0000313" key="7">
    <source>
        <dbReference type="Proteomes" id="UP000808337"/>
    </source>
</evidence>
<dbReference type="PANTHER" id="PTHR11113">
    <property type="entry name" value="N-ACETYLGLUCOSAMINE-6-PHOSPHATE DEACETYLASE"/>
    <property type="match status" value="1"/>
</dbReference>
<evidence type="ECO:0000259" key="4">
    <source>
        <dbReference type="Pfam" id="PF01979"/>
    </source>
</evidence>
<reference evidence="6 7" key="1">
    <citation type="submission" date="2020-10" db="EMBL/GenBank/DDBJ databases">
        <title>Connecting structure to function with the recovery of over 1000 high-quality activated sludge metagenome-assembled genomes encoding full-length rRNA genes using long-read sequencing.</title>
        <authorList>
            <person name="Singleton C.M."/>
            <person name="Petriglieri F."/>
            <person name="Kristensen J.M."/>
            <person name="Kirkegaard R.H."/>
            <person name="Michaelsen T.Y."/>
            <person name="Andersen M.H."/>
            <person name="Karst S.M."/>
            <person name="Dueholm M.S."/>
            <person name="Nielsen P.H."/>
            <person name="Albertsen M."/>
        </authorList>
    </citation>
    <scope>NUCLEOTIDE SEQUENCE [LARGE SCALE GENOMIC DNA]</scope>
    <source>
        <strain evidence="6">Ribe_18-Q3-R11-54_MAXAC.273</strain>
    </source>
</reference>
<dbReference type="CDD" id="cd01295">
    <property type="entry name" value="AdeC"/>
    <property type="match status" value="1"/>
</dbReference>
<dbReference type="GO" id="GO:0000034">
    <property type="term" value="F:adenine deaminase activity"/>
    <property type="evidence" value="ECO:0007669"/>
    <property type="project" value="UniProtKB-UniRule"/>
</dbReference>
<protein>
    <recommendedName>
        <fullName evidence="3">Adenine deaminase</fullName>
        <shortName evidence="3">Adenase</shortName>
        <shortName evidence="3">Adenine aminase</shortName>
        <ecNumber evidence="3">3.5.4.2</ecNumber>
    </recommendedName>
</protein>
<feature type="domain" description="Adenine deaminase C-terminal" evidence="5">
    <location>
        <begin position="378"/>
        <end position="539"/>
    </location>
</feature>
<name>A0A9D7STT2_9BACT</name>
<dbReference type="HAMAP" id="MF_01518">
    <property type="entry name" value="Adenine_deamin"/>
    <property type="match status" value="1"/>
</dbReference>
<evidence type="ECO:0000256" key="2">
    <source>
        <dbReference type="ARBA" id="ARBA00023211"/>
    </source>
</evidence>
<dbReference type="Pfam" id="PF13382">
    <property type="entry name" value="Adenine_deam_C"/>
    <property type="match status" value="1"/>
</dbReference>
<sequence length="544" mass="59307">MTSGTFSIEANIVDILNRNIGFGKISVTNGKITEHFISDEIKEGWPYLLPGFIDAHIHIESSMLTPPAFARRAVMYGTVSTVSDPHEIANVCGIEGVKYMVDLGRKSGFKFYFGAPSCVPATPFETAGATLSVDDIRILFEAGDVSYLAEMMNYPAVLSRDPLVMDKIQLAHDFGMPVDGHAPGLKGMDAENYASAGITTDHECTTLEEALDKIAAGMKIIIREGSAAKNYDALHTLIDLYPDDVMFCSDDKHPDDLLQGHINQLVTRSLLQEYDLFNILKIACINPIEHYNLMTGQLRINDIADFILVKDLSSFEVLSTWIDGVQVYNGHEVLLPKVEIPVINSFGITNFTKDSLQLKLKAANANVMVAINGALVTEHETILMNEGIFENDIQRDILKIVVVNRYSTAPPAITLIKGFGLKKGAIASSVAHDSHNIVAVGTNDDDLATCINEIIKHKGGVTAASGNEKYILPLPIGGLMSGETAEVVGRTYETIDHFVKSVLGSTLTSPFMTLSFMALLVIPSLKLSDKGLFDGRTFQFTSLQ</sequence>
<keyword evidence="1 3" id="KW-0378">Hydrolase</keyword>
<dbReference type="Proteomes" id="UP000808337">
    <property type="component" value="Unassembled WGS sequence"/>
</dbReference>
<dbReference type="EC" id="3.5.4.2" evidence="3"/>
<dbReference type="AlphaFoldDB" id="A0A9D7STT2"/>
<dbReference type="PANTHER" id="PTHR11113:SF2">
    <property type="entry name" value="ADENINE DEAMINASE"/>
    <property type="match status" value="1"/>
</dbReference>
<comment type="caution">
    <text evidence="6">The sequence shown here is derived from an EMBL/GenBank/DDBJ whole genome shotgun (WGS) entry which is preliminary data.</text>
</comment>
<evidence type="ECO:0000259" key="5">
    <source>
        <dbReference type="Pfam" id="PF13382"/>
    </source>
</evidence>
<dbReference type="SUPFAM" id="SSF51556">
    <property type="entry name" value="Metallo-dependent hydrolases"/>
    <property type="match status" value="1"/>
</dbReference>
<comment type="similarity">
    <text evidence="3">Belongs to the metallo-dependent hydrolases superfamily. Adenine deaminase family.</text>
</comment>
<comment type="cofactor">
    <cofactor evidence="3">
        <name>Mn(2+)</name>
        <dbReference type="ChEBI" id="CHEBI:29035"/>
    </cofactor>
</comment>
<evidence type="ECO:0000256" key="3">
    <source>
        <dbReference type="HAMAP-Rule" id="MF_01518"/>
    </source>
</evidence>
<dbReference type="NCBIfam" id="TIGR01178">
    <property type="entry name" value="ade"/>
    <property type="match status" value="1"/>
</dbReference>
<accession>A0A9D7STT2</accession>
<dbReference type="Pfam" id="PF01979">
    <property type="entry name" value="Amidohydro_1"/>
    <property type="match status" value="1"/>
</dbReference>
<dbReference type="InterPro" id="IPR026912">
    <property type="entry name" value="Adenine_deam_C"/>
</dbReference>
<dbReference type="GO" id="GO:0006146">
    <property type="term" value="P:adenine catabolic process"/>
    <property type="evidence" value="ECO:0007669"/>
    <property type="project" value="InterPro"/>
</dbReference>
<dbReference type="InterPro" id="IPR032466">
    <property type="entry name" value="Metal_Hydrolase"/>
</dbReference>
<dbReference type="EMBL" id="JADKGY010000001">
    <property type="protein sequence ID" value="MBK9981863.1"/>
    <property type="molecule type" value="Genomic_DNA"/>
</dbReference>
<proteinExistence type="inferred from homology"/>
<organism evidence="6 7">
    <name type="scientific">Candidatus Opimibacter skivensis</name>
    <dbReference type="NCBI Taxonomy" id="2982028"/>
    <lineage>
        <taxon>Bacteria</taxon>
        <taxon>Pseudomonadati</taxon>
        <taxon>Bacteroidota</taxon>
        <taxon>Saprospiria</taxon>
        <taxon>Saprospirales</taxon>
        <taxon>Saprospiraceae</taxon>
        <taxon>Candidatus Opimibacter</taxon>
    </lineage>
</organism>
<feature type="domain" description="Amidohydrolase-related" evidence="4">
    <location>
        <begin position="47"/>
        <end position="327"/>
    </location>
</feature>
<keyword evidence="2 3" id="KW-0464">Manganese</keyword>
<evidence type="ECO:0000256" key="1">
    <source>
        <dbReference type="ARBA" id="ARBA00022801"/>
    </source>
</evidence>
<dbReference type="InterPro" id="IPR006680">
    <property type="entry name" value="Amidohydro-rel"/>
</dbReference>
<gene>
    <name evidence="3 6" type="primary">ade</name>
    <name evidence="6" type="ORF">IPP15_05470</name>
</gene>
<dbReference type="InterPro" id="IPR006679">
    <property type="entry name" value="Adenine_deam"/>
</dbReference>
<comment type="catalytic activity">
    <reaction evidence="3">
        <text>adenine + H2O + H(+) = hypoxanthine + NH4(+)</text>
        <dbReference type="Rhea" id="RHEA:23688"/>
        <dbReference type="ChEBI" id="CHEBI:15377"/>
        <dbReference type="ChEBI" id="CHEBI:15378"/>
        <dbReference type="ChEBI" id="CHEBI:16708"/>
        <dbReference type="ChEBI" id="CHEBI:17368"/>
        <dbReference type="ChEBI" id="CHEBI:28938"/>
        <dbReference type="EC" id="3.5.4.2"/>
    </reaction>
</comment>